<feature type="transmembrane region" description="Helical" evidence="6">
    <location>
        <begin position="228"/>
        <end position="247"/>
    </location>
</feature>
<evidence type="ECO:0000256" key="6">
    <source>
        <dbReference type="SAM" id="Phobius"/>
    </source>
</evidence>
<feature type="transmembrane region" description="Helical" evidence="6">
    <location>
        <begin position="144"/>
        <end position="165"/>
    </location>
</feature>
<accession>A0A7C8M1P5</accession>
<dbReference type="OrthoDB" id="3900342at2759"/>
<dbReference type="PIRSF" id="PIRSF006060">
    <property type="entry name" value="AA_transporter"/>
    <property type="match status" value="1"/>
</dbReference>
<dbReference type="InterPro" id="IPR004840">
    <property type="entry name" value="Amino_acid_permease_CS"/>
</dbReference>
<feature type="transmembrane region" description="Helical" evidence="6">
    <location>
        <begin position="436"/>
        <end position="459"/>
    </location>
</feature>
<dbReference type="GO" id="GO:0016020">
    <property type="term" value="C:membrane"/>
    <property type="evidence" value="ECO:0007669"/>
    <property type="project" value="UniProtKB-SubCell"/>
</dbReference>
<dbReference type="PANTHER" id="PTHR45649:SF23">
    <property type="entry name" value="TRANSPORTER, PUTATIVE (EUROFUNG)-RELATED"/>
    <property type="match status" value="1"/>
</dbReference>
<feature type="transmembrane region" description="Helical" evidence="6">
    <location>
        <begin position="507"/>
        <end position="528"/>
    </location>
</feature>
<feature type="transmembrane region" description="Helical" evidence="6">
    <location>
        <begin position="101"/>
        <end position="132"/>
    </location>
</feature>
<comment type="subcellular location">
    <subcellularLocation>
        <location evidence="1">Membrane</location>
        <topology evidence="1">Multi-pass membrane protein</topology>
    </subcellularLocation>
</comment>
<keyword evidence="5 6" id="KW-0472">Membrane</keyword>
<name>A0A7C8M1P5_9PLEO</name>
<feature type="transmembrane region" description="Helical" evidence="6">
    <location>
        <begin position="363"/>
        <end position="389"/>
    </location>
</feature>
<dbReference type="Proteomes" id="UP000481861">
    <property type="component" value="Unassembled WGS sequence"/>
</dbReference>
<reference evidence="7 8" key="1">
    <citation type="submission" date="2020-01" db="EMBL/GenBank/DDBJ databases">
        <authorList>
            <consortium name="DOE Joint Genome Institute"/>
            <person name="Haridas S."/>
            <person name="Albert R."/>
            <person name="Binder M."/>
            <person name="Bloem J."/>
            <person name="Labutti K."/>
            <person name="Salamov A."/>
            <person name="Andreopoulos B."/>
            <person name="Baker S.E."/>
            <person name="Barry K."/>
            <person name="Bills G."/>
            <person name="Bluhm B.H."/>
            <person name="Cannon C."/>
            <person name="Castanera R."/>
            <person name="Culley D.E."/>
            <person name="Daum C."/>
            <person name="Ezra D."/>
            <person name="Gonzalez J.B."/>
            <person name="Henrissat B."/>
            <person name="Kuo A."/>
            <person name="Liang C."/>
            <person name="Lipzen A."/>
            <person name="Lutzoni F."/>
            <person name="Magnuson J."/>
            <person name="Mondo S."/>
            <person name="Nolan M."/>
            <person name="Ohm R."/>
            <person name="Pangilinan J."/>
            <person name="Park H.-J.H."/>
            <person name="Ramirez L."/>
            <person name="Alfaro M."/>
            <person name="Sun H."/>
            <person name="Tritt A."/>
            <person name="Yoshinaga Y."/>
            <person name="Zwiers L.-H.L."/>
            <person name="Turgeon B.G."/>
            <person name="Goodwin S.B."/>
            <person name="Spatafora J.W."/>
            <person name="Crous P.W."/>
            <person name="Grigoriev I.V."/>
        </authorList>
    </citation>
    <scope>NUCLEOTIDE SEQUENCE [LARGE SCALE GENOMIC DNA]</scope>
    <source>
        <strain evidence="7 8">CBS 611.86</strain>
    </source>
</reference>
<gene>
    <name evidence="7" type="ORF">BDV95DRAFT_632588</name>
</gene>
<sequence>MADARAYGIQSDAYAAEIDLTHRGPAKERKLSLAARRAGEDGANNSADDLLAAMGYKSELVRSRSTLQVAFMSFVLASIPYGLATTFYYPLVGGGPANIIWGWLAVSLIILCVAASLGEITSVFPTAGGVYYQTFMLAPPSYRLIASWICGWAFVVGNITITLAVNFGTTLFLASCINVFEVEGPEGPVGIFAAKPWQIYLIFFALTLLTNAVSSLGNRWLPILDTFAIFWTFAGLIAIVVSVLAVAKNGRHNASYVFGEFDPSNSGWPAGWSFCVGLLHAAYATSSTGMIVSMCEEVEQPATQVPKAMVGTIILNTFAGLVFLIPLVFVMPPQAELAALASAQPIPPIIKSAIGSSGGAIGLLFPLLVLAIFCGIGCTTAASRATWAFARDGAIPGAKWWAKVNPKLDVPLNAMMLSMAVQLVLGLLYFGSSAAFNAFSGVGVICLTLSYGVPIAVSLIGGRKHVKEGGFYLGALGTFCNVVSICWTALAIPLFCMPTAIPVTAQFMNYASVVFFAFFVVATAWYFVWGKKNYRGPPTHEDAILEARRASVVSQKI</sequence>
<comment type="caution">
    <text evidence="7">The sequence shown here is derived from an EMBL/GenBank/DDBJ whole genome shotgun (WGS) entry which is preliminary data.</text>
</comment>
<dbReference type="EMBL" id="JAADJZ010000038">
    <property type="protein sequence ID" value="KAF2864915.1"/>
    <property type="molecule type" value="Genomic_DNA"/>
</dbReference>
<dbReference type="Pfam" id="PF13520">
    <property type="entry name" value="AA_permease_2"/>
    <property type="match status" value="1"/>
</dbReference>
<evidence type="ECO:0000256" key="1">
    <source>
        <dbReference type="ARBA" id="ARBA00004141"/>
    </source>
</evidence>
<keyword evidence="4 6" id="KW-1133">Transmembrane helix</keyword>
<dbReference type="InterPro" id="IPR002293">
    <property type="entry name" value="AA/rel_permease1"/>
</dbReference>
<dbReference type="GO" id="GO:0022857">
    <property type="term" value="F:transmembrane transporter activity"/>
    <property type="evidence" value="ECO:0007669"/>
    <property type="project" value="InterPro"/>
</dbReference>
<dbReference type="PROSITE" id="PS00218">
    <property type="entry name" value="AMINO_ACID_PERMEASE_1"/>
    <property type="match status" value="1"/>
</dbReference>
<feature type="transmembrane region" description="Helical" evidence="6">
    <location>
        <begin position="197"/>
        <end position="216"/>
    </location>
</feature>
<keyword evidence="8" id="KW-1185">Reference proteome</keyword>
<feature type="transmembrane region" description="Helical" evidence="6">
    <location>
        <begin position="471"/>
        <end position="495"/>
    </location>
</feature>
<dbReference type="AlphaFoldDB" id="A0A7C8M1P5"/>
<protein>
    <submittedName>
        <fullName evidence="7">Amino acid/polyamine transporter I</fullName>
    </submittedName>
</protein>
<keyword evidence="3 6" id="KW-0812">Transmembrane</keyword>
<organism evidence="7 8">
    <name type="scientific">Massariosphaeria phaeospora</name>
    <dbReference type="NCBI Taxonomy" id="100035"/>
    <lineage>
        <taxon>Eukaryota</taxon>
        <taxon>Fungi</taxon>
        <taxon>Dikarya</taxon>
        <taxon>Ascomycota</taxon>
        <taxon>Pezizomycotina</taxon>
        <taxon>Dothideomycetes</taxon>
        <taxon>Pleosporomycetidae</taxon>
        <taxon>Pleosporales</taxon>
        <taxon>Pleosporales incertae sedis</taxon>
        <taxon>Massariosphaeria</taxon>
    </lineage>
</organism>
<evidence type="ECO:0000313" key="7">
    <source>
        <dbReference type="EMBL" id="KAF2864915.1"/>
    </source>
</evidence>
<feature type="transmembrane region" description="Helical" evidence="6">
    <location>
        <begin position="267"/>
        <end position="292"/>
    </location>
</feature>
<dbReference type="PANTHER" id="PTHR45649">
    <property type="entry name" value="AMINO-ACID PERMEASE BAT1"/>
    <property type="match status" value="1"/>
</dbReference>
<feature type="transmembrane region" description="Helical" evidence="6">
    <location>
        <begin position="67"/>
        <end position="89"/>
    </location>
</feature>
<feature type="transmembrane region" description="Helical" evidence="6">
    <location>
        <begin position="410"/>
        <end position="430"/>
    </location>
</feature>
<evidence type="ECO:0000256" key="5">
    <source>
        <dbReference type="ARBA" id="ARBA00023136"/>
    </source>
</evidence>
<keyword evidence="2" id="KW-0813">Transport</keyword>
<evidence type="ECO:0000313" key="8">
    <source>
        <dbReference type="Proteomes" id="UP000481861"/>
    </source>
</evidence>
<proteinExistence type="predicted"/>
<dbReference type="Gene3D" id="1.20.1740.10">
    <property type="entry name" value="Amino acid/polyamine transporter I"/>
    <property type="match status" value="1"/>
</dbReference>
<dbReference type="GO" id="GO:0006865">
    <property type="term" value="P:amino acid transport"/>
    <property type="evidence" value="ECO:0007669"/>
    <property type="project" value="InterPro"/>
</dbReference>
<evidence type="ECO:0000256" key="3">
    <source>
        <dbReference type="ARBA" id="ARBA00022692"/>
    </source>
</evidence>
<evidence type="ECO:0000256" key="4">
    <source>
        <dbReference type="ARBA" id="ARBA00022989"/>
    </source>
</evidence>
<evidence type="ECO:0000256" key="2">
    <source>
        <dbReference type="ARBA" id="ARBA00022448"/>
    </source>
</evidence>
<feature type="transmembrane region" description="Helical" evidence="6">
    <location>
        <begin position="313"/>
        <end position="331"/>
    </location>
</feature>